<sequence>MSPSTTPSRSSKGKAPALALRASPTLEPPALEANQEQERFLARVVAPGPRLVELEEEHAPPNATRQERSQIMHANSARFDVFMEADAAWEQRNRDYEAAMVDLEQRMADWVEEWKEEFRRDREERKEMEEERKRKEAEEKRVARLAEADQLREQQQVAGSSGIRTRTPPVPTVEIRKKRKVEPSLQSKICDRCIAHKIWCCPQEKGRTLACQACHEAKARCSLTEPAWKCVKSAPEVDDNEDASYALNLFAGDLTTKVQEMDKKIDENRTTAFRQYTDSEEQNHRLIGLIKTLMNAIGVDIPPELMTDSEDEGEEEDDGKGGLDGFFDFEAIEVEEDEVRKEKERAGANADEEDDDDEEEKDQ</sequence>
<feature type="region of interest" description="Disordered" evidence="1">
    <location>
        <begin position="119"/>
        <end position="138"/>
    </location>
</feature>
<evidence type="ECO:0000256" key="1">
    <source>
        <dbReference type="SAM" id="MobiDB-lite"/>
    </source>
</evidence>
<evidence type="ECO:0000313" key="3">
    <source>
        <dbReference type="EMBL" id="THU93001.1"/>
    </source>
</evidence>
<gene>
    <name evidence="3" type="ORF">K435DRAFT_800034</name>
    <name evidence="2" type="ORF">K435DRAFT_809639</name>
</gene>
<keyword evidence="4" id="KW-1185">Reference proteome</keyword>
<feature type="compositionally biased region" description="Acidic residues" evidence="1">
    <location>
        <begin position="350"/>
        <end position="363"/>
    </location>
</feature>
<feature type="compositionally biased region" description="Acidic residues" evidence="1">
    <location>
        <begin position="307"/>
        <end position="318"/>
    </location>
</feature>
<evidence type="ECO:0000313" key="4">
    <source>
        <dbReference type="Proteomes" id="UP000297245"/>
    </source>
</evidence>
<organism evidence="3 4">
    <name type="scientific">Dendrothele bispora (strain CBS 962.96)</name>
    <dbReference type="NCBI Taxonomy" id="1314807"/>
    <lineage>
        <taxon>Eukaryota</taxon>
        <taxon>Fungi</taxon>
        <taxon>Dikarya</taxon>
        <taxon>Basidiomycota</taxon>
        <taxon>Agaricomycotina</taxon>
        <taxon>Agaricomycetes</taxon>
        <taxon>Agaricomycetidae</taxon>
        <taxon>Agaricales</taxon>
        <taxon>Agaricales incertae sedis</taxon>
        <taxon>Dendrothele</taxon>
    </lineage>
</organism>
<dbReference type="Proteomes" id="UP000297245">
    <property type="component" value="Unassembled WGS sequence"/>
</dbReference>
<reference evidence="3 4" key="1">
    <citation type="journal article" date="2019" name="Nat. Ecol. Evol.">
        <title>Megaphylogeny resolves global patterns of mushroom evolution.</title>
        <authorList>
            <person name="Varga T."/>
            <person name="Krizsan K."/>
            <person name="Foldi C."/>
            <person name="Dima B."/>
            <person name="Sanchez-Garcia M."/>
            <person name="Sanchez-Ramirez S."/>
            <person name="Szollosi G.J."/>
            <person name="Szarkandi J.G."/>
            <person name="Papp V."/>
            <person name="Albert L."/>
            <person name="Andreopoulos W."/>
            <person name="Angelini C."/>
            <person name="Antonin V."/>
            <person name="Barry K.W."/>
            <person name="Bougher N.L."/>
            <person name="Buchanan P."/>
            <person name="Buyck B."/>
            <person name="Bense V."/>
            <person name="Catcheside P."/>
            <person name="Chovatia M."/>
            <person name="Cooper J."/>
            <person name="Damon W."/>
            <person name="Desjardin D."/>
            <person name="Finy P."/>
            <person name="Geml J."/>
            <person name="Haridas S."/>
            <person name="Hughes K."/>
            <person name="Justo A."/>
            <person name="Karasinski D."/>
            <person name="Kautmanova I."/>
            <person name="Kiss B."/>
            <person name="Kocsube S."/>
            <person name="Kotiranta H."/>
            <person name="LaButti K.M."/>
            <person name="Lechner B.E."/>
            <person name="Liimatainen K."/>
            <person name="Lipzen A."/>
            <person name="Lukacs Z."/>
            <person name="Mihaltcheva S."/>
            <person name="Morgado L.N."/>
            <person name="Niskanen T."/>
            <person name="Noordeloos M.E."/>
            <person name="Ohm R.A."/>
            <person name="Ortiz-Santana B."/>
            <person name="Ovrebo C."/>
            <person name="Racz N."/>
            <person name="Riley R."/>
            <person name="Savchenko A."/>
            <person name="Shiryaev A."/>
            <person name="Soop K."/>
            <person name="Spirin V."/>
            <person name="Szebenyi C."/>
            <person name="Tomsovsky M."/>
            <person name="Tulloss R.E."/>
            <person name="Uehling J."/>
            <person name="Grigoriev I.V."/>
            <person name="Vagvolgyi C."/>
            <person name="Papp T."/>
            <person name="Martin F.M."/>
            <person name="Miettinen O."/>
            <person name="Hibbett D.S."/>
            <person name="Nagy L.G."/>
        </authorList>
    </citation>
    <scope>NUCLEOTIDE SEQUENCE [LARGE SCALE GENOMIC DNA]</scope>
    <source>
        <strain evidence="3 4">CBS 962.96</strain>
    </source>
</reference>
<feature type="region of interest" description="Disordered" evidence="1">
    <location>
        <begin position="1"/>
        <end position="34"/>
    </location>
</feature>
<name>A0A4S8LUK4_DENBC</name>
<dbReference type="EMBL" id="ML179873">
    <property type="protein sequence ID" value="THU80747.1"/>
    <property type="molecule type" value="Genomic_DNA"/>
</dbReference>
<protein>
    <submittedName>
        <fullName evidence="3">Uncharacterized protein</fullName>
    </submittedName>
</protein>
<dbReference type="AlphaFoldDB" id="A0A4S8LUK4"/>
<accession>A0A4S8LUK4</accession>
<feature type="compositionally biased region" description="Polar residues" evidence="1">
    <location>
        <begin position="1"/>
        <end position="10"/>
    </location>
</feature>
<evidence type="ECO:0000313" key="2">
    <source>
        <dbReference type="EMBL" id="THU80747.1"/>
    </source>
</evidence>
<feature type="region of interest" description="Disordered" evidence="1">
    <location>
        <begin position="301"/>
        <end position="363"/>
    </location>
</feature>
<proteinExistence type="predicted"/>
<dbReference type="EMBL" id="ML179261">
    <property type="protein sequence ID" value="THU93001.1"/>
    <property type="molecule type" value="Genomic_DNA"/>
</dbReference>